<organism evidence="3 4">
    <name type="scientific">Formivibrio citricus</name>
    <dbReference type="NCBI Taxonomy" id="83765"/>
    <lineage>
        <taxon>Bacteria</taxon>
        <taxon>Pseudomonadati</taxon>
        <taxon>Pseudomonadota</taxon>
        <taxon>Betaproteobacteria</taxon>
        <taxon>Neisseriales</taxon>
        <taxon>Chitinibacteraceae</taxon>
        <taxon>Formivibrio</taxon>
    </lineage>
</organism>
<feature type="compositionally biased region" description="Basic and acidic residues" evidence="1">
    <location>
        <begin position="75"/>
        <end position="97"/>
    </location>
</feature>
<dbReference type="Proteomes" id="UP000242869">
    <property type="component" value="Unassembled WGS sequence"/>
</dbReference>
<reference evidence="4" key="1">
    <citation type="submission" date="2016-10" db="EMBL/GenBank/DDBJ databases">
        <authorList>
            <person name="Varghese N."/>
            <person name="Submissions S."/>
        </authorList>
    </citation>
    <scope>NUCLEOTIDE SEQUENCE [LARGE SCALE GENOMIC DNA]</scope>
    <source>
        <strain evidence="4">DSM 6150</strain>
    </source>
</reference>
<dbReference type="EMBL" id="FOVE01000024">
    <property type="protein sequence ID" value="SFN97253.1"/>
    <property type="molecule type" value="Genomic_DNA"/>
</dbReference>
<feature type="region of interest" description="Disordered" evidence="1">
    <location>
        <begin position="44"/>
        <end position="97"/>
    </location>
</feature>
<evidence type="ECO:0000313" key="4">
    <source>
        <dbReference type="Proteomes" id="UP000242869"/>
    </source>
</evidence>
<evidence type="ECO:0008006" key="5">
    <source>
        <dbReference type="Google" id="ProtNLM"/>
    </source>
</evidence>
<proteinExistence type="predicted"/>
<dbReference type="AlphaFoldDB" id="A0A1I5DDH7"/>
<name>A0A1I5DDH7_9NEIS</name>
<keyword evidence="4" id="KW-1185">Reference proteome</keyword>
<dbReference type="STRING" id="83765.SAMN05660284_02634"/>
<feature type="chain" id="PRO_5017212126" description="YD repeat-containing protein" evidence="2">
    <location>
        <begin position="21"/>
        <end position="97"/>
    </location>
</feature>
<gene>
    <name evidence="3" type="ORF">SAMN05660284_02634</name>
</gene>
<accession>A0A1I5DDH7</accession>
<evidence type="ECO:0000256" key="1">
    <source>
        <dbReference type="SAM" id="MobiDB-lite"/>
    </source>
</evidence>
<sequence>MNPRLLFFLLLLLVALPSSAEWGRLFYSPAERTELDRNATPLTHRFDGEARNSRGRTLRWVDGQLNASSPPTKVKPGERWDPRTGEVHPDRQRSTTP</sequence>
<dbReference type="RefSeq" id="WP_091197653.1">
    <property type="nucleotide sequence ID" value="NZ_FOVE01000024.1"/>
</dbReference>
<feature type="signal peptide" evidence="2">
    <location>
        <begin position="1"/>
        <end position="20"/>
    </location>
</feature>
<evidence type="ECO:0000256" key="2">
    <source>
        <dbReference type="SAM" id="SignalP"/>
    </source>
</evidence>
<dbReference type="OrthoDB" id="8592288at2"/>
<evidence type="ECO:0000313" key="3">
    <source>
        <dbReference type="EMBL" id="SFN97253.1"/>
    </source>
</evidence>
<keyword evidence="2" id="KW-0732">Signal</keyword>
<protein>
    <recommendedName>
        <fullName evidence="5">YD repeat-containing protein</fullName>
    </recommendedName>
</protein>